<comment type="caution">
    <text evidence="1">The sequence shown here is derived from an EMBL/GenBank/DDBJ whole genome shotgun (WGS) entry which is preliminary data.</text>
</comment>
<dbReference type="AlphaFoldDB" id="A0A4Z0VYJ8"/>
<dbReference type="EMBL" id="SRME01000006">
    <property type="protein sequence ID" value="TGG86977.1"/>
    <property type="molecule type" value="Genomic_DNA"/>
</dbReference>
<name>A0A4Z0VYJ8_9BACT</name>
<sequence>MKSMYVSDVGDGLCMAIDTFFGETIQIDCGSSQGSKVALKGLMNLYKRFYSPDVFMLSHFHMDHYNGLMFASFNYSLPNKRRIKEVYYPKIPNFPEKDKFMTCLFTMNLRVFGNETGIMEYDFLKAIFRINRGRRFKYKPLSKGDVISIDETSYEVLWPPEEIDEKEDTSDVIKKAINDFNKAMEEDKKLRELYERVKSEGLFREYFEEGLQKYPKDNERENTHLSINSEYKEKELPAVVKKANDSLRKAANHLSLALLGGDGLLFLGDLESKEIKKVIGDLIAAGKKKFYTLVTPHHGTHWDNSLKNIKCIYSITSNGRRLCSHIKPEFKGISKKSFATHVNGDIAIPQFLYKRFHRFYPRWFYDGY</sequence>
<evidence type="ECO:0008006" key="3">
    <source>
        <dbReference type="Google" id="ProtNLM"/>
    </source>
</evidence>
<dbReference type="InterPro" id="IPR036866">
    <property type="entry name" value="RibonucZ/Hydroxyglut_hydro"/>
</dbReference>
<dbReference type="RefSeq" id="WP_135403126.1">
    <property type="nucleotide sequence ID" value="NZ_SRME01000006.1"/>
</dbReference>
<reference evidence="1 2" key="1">
    <citation type="submission" date="2019-04" db="EMBL/GenBank/DDBJ databases">
        <title>Draft genome sequence data and analysis of a Fermenting Bacterium, Geotoga petraea strain HO-Geo1, isolated from heavy-oil petroleum reservoir in Russia.</title>
        <authorList>
            <person name="Grouzdev D.S."/>
            <person name="Semenova E.M."/>
            <person name="Sokolova D.S."/>
            <person name="Tourova T.P."/>
            <person name="Poltaraus A.B."/>
            <person name="Nazina T.N."/>
        </authorList>
    </citation>
    <scope>NUCLEOTIDE SEQUENCE [LARGE SCALE GENOMIC DNA]</scope>
    <source>
        <strain evidence="1 2">HO-Geo1</strain>
    </source>
</reference>
<organism evidence="1 2">
    <name type="scientific">Geotoga petraea</name>
    <dbReference type="NCBI Taxonomy" id="28234"/>
    <lineage>
        <taxon>Bacteria</taxon>
        <taxon>Thermotogati</taxon>
        <taxon>Thermotogota</taxon>
        <taxon>Thermotogae</taxon>
        <taxon>Petrotogales</taxon>
        <taxon>Petrotogaceae</taxon>
        <taxon>Geotoga</taxon>
    </lineage>
</organism>
<dbReference type="InterPro" id="IPR052159">
    <property type="entry name" value="Competence_DNA_uptake"/>
</dbReference>
<dbReference type="OrthoDB" id="49316at2"/>
<dbReference type="PANTHER" id="PTHR30619:SF1">
    <property type="entry name" value="RECOMBINATION PROTEIN 2"/>
    <property type="match status" value="1"/>
</dbReference>
<evidence type="ECO:0000313" key="1">
    <source>
        <dbReference type="EMBL" id="TGG86977.1"/>
    </source>
</evidence>
<dbReference type="PANTHER" id="PTHR30619">
    <property type="entry name" value="DNA INTERNALIZATION/COMPETENCE PROTEIN COMEC/REC2"/>
    <property type="match status" value="1"/>
</dbReference>
<proteinExistence type="predicted"/>
<evidence type="ECO:0000313" key="2">
    <source>
        <dbReference type="Proteomes" id="UP000297288"/>
    </source>
</evidence>
<dbReference type="SUPFAM" id="SSF56281">
    <property type="entry name" value="Metallo-hydrolase/oxidoreductase"/>
    <property type="match status" value="1"/>
</dbReference>
<dbReference type="Gene3D" id="3.60.15.10">
    <property type="entry name" value="Ribonuclease Z/Hydroxyacylglutathione hydrolase-like"/>
    <property type="match status" value="2"/>
</dbReference>
<gene>
    <name evidence="1" type="ORF">E4650_08955</name>
</gene>
<protein>
    <recommendedName>
        <fullName evidence="3">MBL fold metallo-hydrolase</fullName>
    </recommendedName>
</protein>
<dbReference type="Proteomes" id="UP000297288">
    <property type="component" value="Unassembled WGS sequence"/>
</dbReference>
<accession>A0A4Z0VYJ8</accession>